<dbReference type="SUPFAM" id="SSF54001">
    <property type="entry name" value="Cysteine proteinases"/>
    <property type="match status" value="1"/>
</dbReference>
<reference evidence="2 3" key="1">
    <citation type="submission" date="2019-01" db="EMBL/GenBank/DDBJ databases">
        <authorList>
            <consortium name="Pathogen Informatics"/>
        </authorList>
    </citation>
    <scope>NUCLEOTIDE SEQUENCE [LARGE SCALE GENOMIC DNA]</scope>
    <source>
        <strain evidence="2 3">NCTC10181</strain>
    </source>
</reference>
<dbReference type="RefSeq" id="WP_129725901.1">
    <property type="nucleotide sequence ID" value="NZ_LR215036.1"/>
</dbReference>
<protein>
    <recommendedName>
        <fullName evidence="1">Transglutaminase-like domain-containing protein</fullName>
    </recommendedName>
</protein>
<gene>
    <name evidence="2" type="ORF">NCTC10181_00950</name>
</gene>
<evidence type="ECO:0000313" key="3">
    <source>
        <dbReference type="Proteomes" id="UP000290985"/>
    </source>
</evidence>
<dbReference type="InterPro" id="IPR038765">
    <property type="entry name" value="Papain-like_cys_pep_sf"/>
</dbReference>
<keyword evidence="3" id="KW-1185">Reference proteome</keyword>
<proteinExistence type="predicted"/>
<feature type="domain" description="Transglutaminase-like" evidence="1">
    <location>
        <begin position="250"/>
        <end position="314"/>
    </location>
</feature>
<dbReference type="Proteomes" id="UP000290985">
    <property type="component" value="Chromosome"/>
</dbReference>
<dbReference type="SMART" id="SM00460">
    <property type="entry name" value="TGc"/>
    <property type="match status" value="1"/>
</dbReference>
<dbReference type="Pfam" id="PF01841">
    <property type="entry name" value="Transglut_core"/>
    <property type="match status" value="1"/>
</dbReference>
<dbReference type="EMBL" id="LR215036">
    <property type="protein sequence ID" value="VEU75073.1"/>
    <property type="molecule type" value="Genomic_DNA"/>
</dbReference>
<evidence type="ECO:0000313" key="2">
    <source>
        <dbReference type="EMBL" id="VEU75073.1"/>
    </source>
</evidence>
<sequence>MKRQINFAPDIYDELWTANPQHPEKVNINDVKKQNSKELYTKYENTNIQTIDEINKLNLKFNNFKNTLNFEPKKINVENKEYEFYDTSQLKHFDYEKFYKYQNFLSLKDKRGIGSLNTFNIYNNLLWERPNLFSDGLYKSIYSELIKPVHKRTKDNNYIVDRTIPLTEEEIKQGKSTFTDAKWINPIPEYKKWFNHWKEILPKIINNTWDDKTKIKAVAYYIATNSLYLSPIKHKFNYNGYGFYNPSQIFTNDPEIQCVGYSMNLAAALTILNIPVRILGGPVAIDVSNPVPDGYHAWNEVYVDGRWKAINLTWFDYSETTNFSKETFELKDDEDLFLERSSKHMDQFKLEISSYETTIMFFKNPKEYEYKDLPESI</sequence>
<organism evidence="2 3">
    <name type="scientific">Mycoplasmopsis citelli</name>
    <dbReference type="NCBI Taxonomy" id="171281"/>
    <lineage>
        <taxon>Bacteria</taxon>
        <taxon>Bacillati</taxon>
        <taxon>Mycoplasmatota</taxon>
        <taxon>Mycoplasmoidales</taxon>
        <taxon>Metamycoplasmataceae</taxon>
        <taxon>Mycoplasmopsis</taxon>
    </lineage>
</organism>
<dbReference type="AlphaFoldDB" id="A0A449B3B3"/>
<dbReference type="KEGG" id="mcit:NCTC10181_00950"/>
<name>A0A449B3B3_9BACT</name>
<dbReference type="OrthoDB" id="401436at2"/>
<dbReference type="InterPro" id="IPR002931">
    <property type="entry name" value="Transglutaminase-like"/>
</dbReference>
<accession>A0A449B3B3</accession>
<evidence type="ECO:0000259" key="1">
    <source>
        <dbReference type="SMART" id="SM00460"/>
    </source>
</evidence>
<dbReference type="Gene3D" id="3.10.620.30">
    <property type="match status" value="1"/>
</dbReference>